<proteinExistence type="predicted"/>
<dbReference type="GeneID" id="37039134"/>
<dbReference type="Proteomes" id="UP000245783">
    <property type="component" value="Unassembled WGS sequence"/>
</dbReference>
<dbReference type="OrthoDB" id="1741334at2759"/>
<name>A0A316VTD1_9BASI</name>
<reference evidence="7 8" key="1">
    <citation type="journal article" date="2018" name="Mol. Biol. Evol.">
        <title>Broad Genomic Sampling Reveals a Smut Pathogenic Ancestry of the Fungal Clade Ustilaginomycotina.</title>
        <authorList>
            <person name="Kijpornyongpan T."/>
            <person name="Mondo S.J."/>
            <person name="Barry K."/>
            <person name="Sandor L."/>
            <person name="Lee J."/>
            <person name="Lipzen A."/>
            <person name="Pangilinan J."/>
            <person name="LaButti K."/>
            <person name="Hainaut M."/>
            <person name="Henrissat B."/>
            <person name="Grigoriev I.V."/>
            <person name="Spatafora J.W."/>
            <person name="Aime M.C."/>
        </authorList>
    </citation>
    <scope>NUCLEOTIDE SEQUENCE [LARGE SCALE GENOMIC DNA]</scope>
    <source>
        <strain evidence="7 8">MCA 4658</strain>
    </source>
</reference>
<keyword evidence="8" id="KW-1185">Reference proteome</keyword>
<gene>
    <name evidence="7" type="ORF">IE81DRAFT_369599</name>
</gene>
<dbReference type="GO" id="GO:0046872">
    <property type="term" value="F:metal ion binding"/>
    <property type="evidence" value="ECO:0007669"/>
    <property type="project" value="UniProtKB-KW"/>
</dbReference>
<sequence length="138" mass="14045">MAPVAEMQARMPVDALSSKDVDAVQASAAAAVVSSAAAPETIAKMLPDTIPENAPEHCPGTDSDQAGKASACQGCANQSICSTAPKGPDPDLPRIGERMKGVRNKILVMSGKGGVGKSTFTSMLAWACASDAEKQVSE</sequence>
<dbReference type="InterPro" id="IPR027417">
    <property type="entry name" value="P-loop_NTPase"/>
</dbReference>
<dbReference type="PANTHER" id="PTHR23264:SF35">
    <property type="entry name" value="CYTOSOLIC FE-S CLUSTER ASSEMBLY FACTOR NUBP1"/>
    <property type="match status" value="1"/>
</dbReference>
<dbReference type="STRING" id="1522189.A0A316VTD1"/>
<dbReference type="Pfam" id="PF10609">
    <property type="entry name" value="ParA"/>
    <property type="match status" value="1"/>
</dbReference>
<organism evidence="7 8">
    <name type="scientific">Ceraceosorus guamensis</name>
    <dbReference type="NCBI Taxonomy" id="1522189"/>
    <lineage>
        <taxon>Eukaryota</taxon>
        <taxon>Fungi</taxon>
        <taxon>Dikarya</taxon>
        <taxon>Basidiomycota</taxon>
        <taxon>Ustilaginomycotina</taxon>
        <taxon>Exobasidiomycetes</taxon>
        <taxon>Ceraceosorales</taxon>
        <taxon>Ceraceosoraceae</taxon>
        <taxon>Ceraceosorus</taxon>
    </lineage>
</organism>
<evidence type="ECO:0000256" key="2">
    <source>
        <dbReference type="ARBA" id="ARBA00022741"/>
    </source>
</evidence>
<evidence type="ECO:0008006" key="9">
    <source>
        <dbReference type="Google" id="ProtNLM"/>
    </source>
</evidence>
<dbReference type="InterPro" id="IPR019591">
    <property type="entry name" value="Mrp/NBP35_ATP-bd"/>
</dbReference>
<dbReference type="InterPro" id="IPR033756">
    <property type="entry name" value="YlxH/NBP35"/>
</dbReference>
<keyword evidence="5" id="KW-0411">Iron-sulfur</keyword>
<dbReference type="GO" id="GO:0005524">
    <property type="term" value="F:ATP binding"/>
    <property type="evidence" value="ECO:0007669"/>
    <property type="project" value="UniProtKB-KW"/>
</dbReference>
<dbReference type="RefSeq" id="XP_025365935.1">
    <property type="nucleotide sequence ID" value="XM_025517264.1"/>
</dbReference>
<evidence type="ECO:0000256" key="3">
    <source>
        <dbReference type="ARBA" id="ARBA00022840"/>
    </source>
</evidence>
<dbReference type="PANTHER" id="PTHR23264">
    <property type="entry name" value="NUCLEOTIDE-BINDING PROTEIN NBP35 YEAST -RELATED"/>
    <property type="match status" value="1"/>
</dbReference>
<evidence type="ECO:0000256" key="1">
    <source>
        <dbReference type="ARBA" id="ARBA00022723"/>
    </source>
</evidence>
<dbReference type="GO" id="GO:0051536">
    <property type="term" value="F:iron-sulfur cluster binding"/>
    <property type="evidence" value="ECO:0007669"/>
    <property type="project" value="UniProtKB-KW"/>
</dbReference>
<accession>A0A316VTD1</accession>
<protein>
    <recommendedName>
        <fullName evidence="9">Cytosolic Fe-S cluster assembly factor NBP35</fullName>
    </recommendedName>
</protein>
<dbReference type="SUPFAM" id="SSF52540">
    <property type="entry name" value="P-loop containing nucleoside triphosphate hydrolases"/>
    <property type="match status" value="1"/>
</dbReference>
<dbReference type="AlphaFoldDB" id="A0A316VTD1"/>
<keyword evidence="1" id="KW-0479">Metal-binding</keyword>
<dbReference type="Gene3D" id="3.40.50.300">
    <property type="entry name" value="P-loop containing nucleotide triphosphate hydrolases"/>
    <property type="match status" value="1"/>
</dbReference>
<evidence type="ECO:0000313" key="8">
    <source>
        <dbReference type="Proteomes" id="UP000245783"/>
    </source>
</evidence>
<dbReference type="GO" id="GO:0016226">
    <property type="term" value="P:iron-sulfur cluster assembly"/>
    <property type="evidence" value="ECO:0007669"/>
    <property type="project" value="InterPro"/>
</dbReference>
<evidence type="ECO:0000256" key="5">
    <source>
        <dbReference type="ARBA" id="ARBA00023014"/>
    </source>
</evidence>
<keyword evidence="4" id="KW-0408">Iron</keyword>
<keyword evidence="2" id="KW-0547">Nucleotide-binding</keyword>
<evidence type="ECO:0000256" key="4">
    <source>
        <dbReference type="ARBA" id="ARBA00023004"/>
    </source>
</evidence>
<evidence type="ECO:0000313" key="7">
    <source>
        <dbReference type="EMBL" id="PWN38775.1"/>
    </source>
</evidence>
<keyword evidence="3" id="KW-0067">ATP-binding</keyword>
<feature type="region of interest" description="Disordered" evidence="6">
    <location>
        <begin position="49"/>
        <end position="68"/>
    </location>
</feature>
<dbReference type="EMBL" id="KZ819540">
    <property type="protein sequence ID" value="PWN38775.1"/>
    <property type="molecule type" value="Genomic_DNA"/>
</dbReference>
<dbReference type="InParanoid" id="A0A316VTD1"/>
<dbReference type="GO" id="GO:0005829">
    <property type="term" value="C:cytosol"/>
    <property type="evidence" value="ECO:0007669"/>
    <property type="project" value="TreeGrafter"/>
</dbReference>
<evidence type="ECO:0000256" key="6">
    <source>
        <dbReference type="SAM" id="MobiDB-lite"/>
    </source>
</evidence>
<dbReference type="GO" id="GO:0140663">
    <property type="term" value="F:ATP-dependent FeS chaperone activity"/>
    <property type="evidence" value="ECO:0007669"/>
    <property type="project" value="InterPro"/>
</dbReference>